<feature type="transmembrane region" description="Helical" evidence="8">
    <location>
        <begin position="86"/>
        <end position="109"/>
    </location>
</feature>
<feature type="transmembrane region" description="Helical" evidence="8">
    <location>
        <begin position="355"/>
        <end position="375"/>
    </location>
</feature>
<feature type="transmembrane region" description="Helical" evidence="8">
    <location>
        <begin position="160"/>
        <end position="181"/>
    </location>
</feature>
<feature type="transmembrane region" description="Helical" evidence="8">
    <location>
        <begin position="249"/>
        <end position="269"/>
    </location>
</feature>
<evidence type="ECO:0000256" key="7">
    <source>
        <dbReference type="ARBA" id="ARBA00023136"/>
    </source>
</evidence>
<dbReference type="AlphaFoldDB" id="A0A523QHT2"/>
<evidence type="ECO:0000256" key="1">
    <source>
        <dbReference type="ARBA" id="ARBA00004651"/>
    </source>
</evidence>
<dbReference type="Proteomes" id="UP000320781">
    <property type="component" value="Unassembled WGS sequence"/>
</dbReference>
<name>A0A523QHT2_UNCAE</name>
<protein>
    <recommendedName>
        <fullName evidence="8">Probable lipid II flippase MurJ</fullName>
    </recommendedName>
</protein>
<feature type="transmembrane region" description="Helical" evidence="8">
    <location>
        <begin position="30"/>
        <end position="48"/>
    </location>
</feature>
<keyword evidence="8 9" id="KW-0961">Cell wall biogenesis/degradation</keyword>
<dbReference type="EMBL" id="SOKU01000257">
    <property type="protein sequence ID" value="TES85095.1"/>
    <property type="molecule type" value="Genomic_DNA"/>
</dbReference>
<keyword evidence="5 8" id="KW-0573">Peptidoglycan synthesis</keyword>
<evidence type="ECO:0000313" key="10">
    <source>
        <dbReference type="EMBL" id="TES85095.1"/>
    </source>
</evidence>
<feature type="transmembrane region" description="Helical" evidence="8">
    <location>
        <begin position="480"/>
        <end position="501"/>
    </location>
</feature>
<dbReference type="PANTHER" id="PTHR47019:SF1">
    <property type="entry name" value="LIPID II FLIPPASE MURJ"/>
    <property type="match status" value="1"/>
</dbReference>
<dbReference type="PRINTS" id="PR01806">
    <property type="entry name" value="VIRFACTRMVIN"/>
</dbReference>
<feature type="transmembrane region" description="Helical" evidence="8">
    <location>
        <begin position="387"/>
        <end position="404"/>
    </location>
</feature>
<feature type="transmembrane region" description="Helical" evidence="8">
    <location>
        <begin position="307"/>
        <end position="329"/>
    </location>
</feature>
<dbReference type="GO" id="GO:0071555">
    <property type="term" value="P:cell wall organization"/>
    <property type="evidence" value="ECO:0007669"/>
    <property type="project" value="UniProtKB-UniRule"/>
</dbReference>
<keyword evidence="3 8" id="KW-0812">Transmembrane</keyword>
<dbReference type="PIRSF" id="PIRSF002869">
    <property type="entry name" value="MviN"/>
    <property type="match status" value="1"/>
</dbReference>
<sequence>MRKEGVVRAAGVVGLGTFVSRLFGLVRLQVIAYIFGYSAATDAFWIAFTLPNLLRSLVAEGSLSTAFIPVLSEWLTKKGKGEAWQLVNNVLNILVVLLMGLLVLGIFLAPKYVPYIAFGFPDGSPQLALAVRLTQVMFLFLVFVSLAALAMATLNCVGHFAAPAFAPVLFSLSVITSAILLTPRFGIYSLAIGVVVGGGAQLLFQIPPLVRRGFSYRFILSLSHPGVRKIGRLMGPATLGGMTLQANIVINRIFASTLPAGSISALLYAMRLLQFPLGLFAIAVSTAIFPALSSLAAEENTQEMRRVVSLGIRMVLLVLIPSTLGLVLVRKTLISLLFEHGAFLAQDSLMTGQALFYYALGLLAMGEVMVLNRAFYSLQEILVPVKVSLFVLFLNVLLNFLLISPLKHSGLALATSISMISNMIILLVLLRIRIRGLEGKIILASFLKTCLISILMAGAVYLVLEGIPSFVWISGMVSEIIQLCAAVGAGGLVFFLLAYLFRMEELKIVLRVLERKKVNVKPPEG</sequence>
<evidence type="ECO:0000256" key="5">
    <source>
        <dbReference type="ARBA" id="ARBA00022984"/>
    </source>
</evidence>
<gene>
    <name evidence="8 10" type="primary">murJ</name>
    <name evidence="10" type="ORF">E3J95_05250</name>
</gene>
<dbReference type="GO" id="GO:0015648">
    <property type="term" value="F:lipid-linked peptidoglycan transporter activity"/>
    <property type="evidence" value="ECO:0007669"/>
    <property type="project" value="UniProtKB-UniRule"/>
</dbReference>
<organism evidence="10 11">
    <name type="scientific">Aerophobetes bacterium</name>
    <dbReference type="NCBI Taxonomy" id="2030807"/>
    <lineage>
        <taxon>Bacteria</taxon>
        <taxon>Candidatus Aerophobota</taxon>
    </lineage>
</organism>
<dbReference type="NCBIfam" id="TIGR01695">
    <property type="entry name" value="murJ_mviN"/>
    <property type="match status" value="1"/>
</dbReference>
<evidence type="ECO:0000256" key="6">
    <source>
        <dbReference type="ARBA" id="ARBA00022989"/>
    </source>
</evidence>
<dbReference type="Pfam" id="PF03023">
    <property type="entry name" value="MurJ"/>
    <property type="match status" value="1"/>
</dbReference>
<comment type="similarity">
    <text evidence="8 9">Belongs to the MurJ/MviN family.</text>
</comment>
<keyword evidence="6 8" id="KW-1133">Transmembrane helix</keyword>
<comment type="function">
    <text evidence="8 9">Involved in peptidoglycan biosynthesis. Transports lipid-linked peptidoglycan precursors from the inner to the outer leaflet of the cytoplasmic membrane.</text>
</comment>
<feature type="transmembrane region" description="Helical" evidence="8">
    <location>
        <begin position="129"/>
        <end position="153"/>
    </location>
</feature>
<keyword evidence="4 8" id="KW-0133">Cell shape</keyword>
<proteinExistence type="inferred from homology"/>
<reference evidence="10 11" key="1">
    <citation type="submission" date="2019-03" db="EMBL/GenBank/DDBJ databases">
        <title>Metabolic potential of uncultured bacteria and archaea associated with petroleum seepage in deep-sea sediments.</title>
        <authorList>
            <person name="Dong X."/>
            <person name="Hubert C."/>
        </authorList>
    </citation>
    <scope>NUCLEOTIDE SEQUENCE [LARGE SCALE GENOMIC DNA]</scope>
    <source>
        <strain evidence="10">E44_bin92</strain>
    </source>
</reference>
<dbReference type="GO" id="GO:0005886">
    <property type="term" value="C:plasma membrane"/>
    <property type="evidence" value="ECO:0007669"/>
    <property type="project" value="UniProtKB-SubCell"/>
</dbReference>
<comment type="pathway">
    <text evidence="8">Cell wall biogenesis; peptidoglycan biosynthesis.</text>
</comment>
<dbReference type="GO" id="GO:0008360">
    <property type="term" value="P:regulation of cell shape"/>
    <property type="evidence" value="ECO:0007669"/>
    <property type="project" value="UniProtKB-UniRule"/>
</dbReference>
<feature type="transmembrane region" description="Helical" evidence="8">
    <location>
        <begin position="187"/>
        <end position="210"/>
    </location>
</feature>
<evidence type="ECO:0000313" key="11">
    <source>
        <dbReference type="Proteomes" id="UP000320781"/>
    </source>
</evidence>
<dbReference type="HAMAP" id="MF_02078">
    <property type="entry name" value="MurJ_MviN"/>
    <property type="match status" value="1"/>
</dbReference>
<evidence type="ECO:0000256" key="3">
    <source>
        <dbReference type="ARBA" id="ARBA00022692"/>
    </source>
</evidence>
<comment type="subcellular location">
    <subcellularLocation>
        <location evidence="1 8">Cell membrane</location>
        <topology evidence="1 8">Multi-pass membrane protein</topology>
    </subcellularLocation>
</comment>
<keyword evidence="7 8" id="KW-0472">Membrane</keyword>
<dbReference type="CDD" id="cd13123">
    <property type="entry name" value="MATE_MurJ_like"/>
    <property type="match status" value="1"/>
</dbReference>
<dbReference type="GO" id="GO:0034204">
    <property type="term" value="P:lipid translocation"/>
    <property type="evidence" value="ECO:0007669"/>
    <property type="project" value="TreeGrafter"/>
</dbReference>
<feature type="transmembrane region" description="Helical" evidence="8">
    <location>
        <begin position="442"/>
        <end position="464"/>
    </location>
</feature>
<comment type="caution">
    <text evidence="10">The sequence shown here is derived from an EMBL/GenBank/DDBJ whole genome shotgun (WGS) entry which is preliminary data.</text>
</comment>
<feature type="transmembrane region" description="Helical" evidence="8">
    <location>
        <begin position="275"/>
        <end position="295"/>
    </location>
</feature>
<dbReference type="PANTHER" id="PTHR47019">
    <property type="entry name" value="LIPID II FLIPPASE MURJ"/>
    <property type="match status" value="1"/>
</dbReference>
<feature type="transmembrane region" description="Helical" evidence="8">
    <location>
        <begin position="410"/>
        <end position="430"/>
    </location>
</feature>
<feature type="transmembrane region" description="Helical" evidence="8">
    <location>
        <begin position="6"/>
        <end position="23"/>
    </location>
</feature>
<evidence type="ECO:0000256" key="2">
    <source>
        <dbReference type="ARBA" id="ARBA00022475"/>
    </source>
</evidence>
<dbReference type="GO" id="GO:0009252">
    <property type="term" value="P:peptidoglycan biosynthetic process"/>
    <property type="evidence" value="ECO:0007669"/>
    <property type="project" value="UniProtKB-UniRule"/>
</dbReference>
<dbReference type="InterPro" id="IPR051050">
    <property type="entry name" value="Lipid_II_flippase_MurJ/MviN"/>
</dbReference>
<evidence type="ECO:0000256" key="9">
    <source>
        <dbReference type="PIRNR" id="PIRNR002869"/>
    </source>
</evidence>
<evidence type="ECO:0000256" key="8">
    <source>
        <dbReference type="HAMAP-Rule" id="MF_02078"/>
    </source>
</evidence>
<dbReference type="UniPathway" id="UPA00219"/>
<accession>A0A523QHT2</accession>
<dbReference type="InterPro" id="IPR004268">
    <property type="entry name" value="MurJ"/>
</dbReference>
<evidence type="ECO:0000256" key="4">
    <source>
        <dbReference type="ARBA" id="ARBA00022960"/>
    </source>
</evidence>
<keyword evidence="2 8" id="KW-1003">Cell membrane</keyword>
<keyword evidence="8 9" id="KW-0813">Transport</keyword>